<dbReference type="InterPro" id="IPR005119">
    <property type="entry name" value="LysR_subst-bd"/>
</dbReference>
<dbReference type="PANTHER" id="PTHR30537:SF26">
    <property type="entry name" value="GLYCINE CLEAVAGE SYSTEM TRANSCRIPTIONAL ACTIVATOR"/>
    <property type="match status" value="1"/>
</dbReference>
<protein>
    <submittedName>
        <fullName evidence="6">LysR substrate-binding domain-containing protein</fullName>
    </submittedName>
</protein>
<keyword evidence="2" id="KW-0805">Transcription regulation</keyword>
<dbReference type="InterPro" id="IPR036388">
    <property type="entry name" value="WH-like_DNA-bd_sf"/>
</dbReference>
<keyword evidence="4" id="KW-0804">Transcription</keyword>
<evidence type="ECO:0000256" key="1">
    <source>
        <dbReference type="ARBA" id="ARBA00009437"/>
    </source>
</evidence>
<feature type="domain" description="HTH lysR-type" evidence="5">
    <location>
        <begin position="12"/>
        <end position="69"/>
    </location>
</feature>
<dbReference type="Pfam" id="PF03466">
    <property type="entry name" value="LysR_substrate"/>
    <property type="match status" value="1"/>
</dbReference>
<evidence type="ECO:0000313" key="7">
    <source>
        <dbReference type="Proteomes" id="UP001149719"/>
    </source>
</evidence>
<dbReference type="PROSITE" id="PS50931">
    <property type="entry name" value="HTH_LYSR"/>
    <property type="match status" value="1"/>
</dbReference>
<dbReference type="SUPFAM" id="SSF53850">
    <property type="entry name" value="Periplasmic binding protein-like II"/>
    <property type="match status" value="1"/>
</dbReference>
<dbReference type="InterPro" id="IPR058163">
    <property type="entry name" value="LysR-type_TF_proteobact-type"/>
</dbReference>
<comment type="similarity">
    <text evidence="1">Belongs to the LysR transcriptional regulatory family.</text>
</comment>
<evidence type="ECO:0000259" key="5">
    <source>
        <dbReference type="PROSITE" id="PS50931"/>
    </source>
</evidence>
<name>A0ABT4JP49_9GAMM</name>
<sequence length="310" mass="33988">MKKWGAHQGRLPTLNHLIALEATARLGSFSAAAQEMHLTQGAVAQQIRGLEKDLGGPLFERLPRGLEVNSKGKEYINRLNLALGIIEEATKVLLADEAVGDQNQIMLSTTPSFASRWLIPRLPKLYDTYPNISVMIDASNTLRRFHGENKIDMAVRWGTTPFADGHARFLLPGKAIPVCSPGFLEGKERLNPEELEGIPLISDSHNSWQTWYDSFGVAGSEVHGPVFSLSSHALEAAEQGMGVALVPKLLVQAALESGRLVEAMSEEYQLDTKAGYFLVTNEQVSDDSALGKVINWMLDEAKTLPQNSQD</sequence>
<evidence type="ECO:0000313" key="6">
    <source>
        <dbReference type="EMBL" id="MCZ2720141.1"/>
    </source>
</evidence>
<dbReference type="InterPro" id="IPR036390">
    <property type="entry name" value="WH_DNA-bd_sf"/>
</dbReference>
<dbReference type="SUPFAM" id="SSF46785">
    <property type="entry name" value="Winged helix' DNA-binding domain"/>
    <property type="match status" value="1"/>
</dbReference>
<accession>A0ABT4JP49</accession>
<comment type="caution">
    <text evidence="6">The sequence shown here is derived from an EMBL/GenBank/DDBJ whole genome shotgun (WGS) entry which is preliminary data.</text>
</comment>
<reference evidence="6" key="1">
    <citation type="submission" date="2022-12" db="EMBL/GenBank/DDBJ databases">
        <title>Marinomonas 15G1-11 sp. nov, isolated from marine algae.</title>
        <authorList>
            <person name="Butt M."/>
            <person name="Choi D.G."/>
            <person name="Kim J.M."/>
            <person name="Lee J.K."/>
            <person name="Baek J.H."/>
            <person name="Jeon C.O."/>
        </authorList>
    </citation>
    <scope>NUCLEOTIDE SEQUENCE</scope>
    <source>
        <strain evidence="6">15G1-11</strain>
    </source>
</reference>
<evidence type="ECO:0000256" key="3">
    <source>
        <dbReference type="ARBA" id="ARBA00023125"/>
    </source>
</evidence>
<dbReference type="CDD" id="cd08432">
    <property type="entry name" value="PBP2_GcdR_TrpI_HvrB_AmpR_like"/>
    <property type="match status" value="1"/>
</dbReference>
<dbReference type="PANTHER" id="PTHR30537">
    <property type="entry name" value="HTH-TYPE TRANSCRIPTIONAL REGULATOR"/>
    <property type="match status" value="1"/>
</dbReference>
<keyword evidence="3" id="KW-0238">DNA-binding</keyword>
<keyword evidence="7" id="KW-1185">Reference proteome</keyword>
<gene>
    <name evidence="6" type="ORF">O1D97_00410</name>
</gene>
<proteinExistence type="inferred from homology"/>
<dbReference type="InterPro" id="IPR000847">
    <property type="entry name" value="LysR_HTH_N"/>
</dbReference>
<evidence type="ECO:0000256" key="4">
    <source>
        <dbReference type="ARBA" id="ARBA00023163"/>
    </source>
</evidence>
<evidence type="ECO:0000256" key="2">
    <source>
        <dbReference type="ARBA" id="ARBA00023015"/>
    </source>
</evidence>
<dbReference type="Pfam" id="PF00126">
    <property type="entry name" value="HTH_1"/>
    <property type="match status" value="1"/>
</dbReference>
<dbReference type="Gene3D" id="3.40.190.10">
    <property type="entry name" value="Periplasmic binding protein-like II"/>
    <property type="match status" value="2"/>
</dbReference>
<dbReference type="EMBL" id="JAPUBN010000003">
    <property type="protein sequence ID" value="MCZ2720141.1"/>
    <property type="molecule type" value="Genomic_DNA"/>
</dbReference>
<dbReference type="Proteomes" id="UP001149719">
    <property type="component" value="Unassembled WGS sequence"/>
</dbReference>
<organism evidence="6 7">
    <name type="scientific">Marinomonas phaeophyticola</name>
    <dbReference type="NCBI Taxonomy" id="3004091"/>
    <lineage>
        <taxon>Bacteria</taxon>
        <taxon>Pseudomonadati</taxon>
        <taxon>Pseudomonadota</taxon>
        <taxon>Gammaproteobacteria</taxon>
        <taxon>Oceanospirillales</taxon>
        <taxon>Oceanospirillaceae</taxon>
        <taxon>Marinomonas</taxon>
    </lineage>
</organism>
<dbReference type="RefSeq" id="WP_269121800.1">
    <property type="nucleotide sequence ID" value="NZ_JAPUBN010000003.1"/>
</dbReference>
<dbReference type="Gene3D" id="1.10.10.10">
    <property type="entry name" value="Winged helix-like DNA-binding domain superfamily/Winged helix DNA-binding domain"/>
    <property type="match status" value="1"/>
</dbReference>
<dbReference type="PRINTS" id="PR00039">
    <property type="entry name" value="HTHLYSR"/>
</dbReference>